<keyword evidence="2" id="KW-1185">Reference proteome</keyword>
<feature type="non-terminal residue" evidence="1">
    <location>
        <position position="53"/>
    </location>
</feature>
<accession>A0A392U113</accession>
<name>A0A392U113_9FABA</name>
<evidence type="ECO:0000313" key="2">
    <source>
        <dbReference type="Proteomes" id="UP000265520"/>
    </source>
</evidence>
<organism evidence="1 2">
    <name type="scientific">Trifolium medium</name>
    <dbReference type="NCBI Taxonomy" id="97028"/>
    <lineage>
        <taxon>Eukaryota</taxon>
        <taxon>Viridiplantae</taxon>
        <taxon>Streptophyta</taxon>
        <taxon>Embryophyta</taxon>
        <taxon>Tracheophyta</taxon>
        <taxon>Spermatophyta</taxon>
        <taxon>Magnoliopsida</taxon>
        <taxon>eudicotyledons</taxon>
        <taxon>Gunneridae</taxon>
        <taxon>Pentapetalae</taxon>
        <taxon>rosids</taxon>
        <taxon>fabids</taxon>
        <taxon>Fabales</taxon>
        <taxon>Fabaceae</taxon>
        <taxon>Papilionoideae</taxon>
        <taxon>50 kb inversion clade</taxon>
        <taxon>NPAAA clade</taxon>
        <taxon>Hologalegina</taxon>
        <taxon>IRL clade</taxon>
        <taxon>Trifolieae</taxon>
        <taxon>Trifolium</taxon>
    </lineage>
</organism>
<dbReference type="Proteomes" id="UP000265520">
    <property type="component" value="Unassembled WGS sequence"/>
</dbReference>
<evidence type="ECO:0000313" key="1">
    <source>
        <dbReference type="EMBL" id="MCI66457.1"/>
    </source>
</evidence>
<sequence length="53" mass="5915">MQPSMRLAPDIMRFSHYAKCFSAATASLTKKTVSRIIVVTTPLPQRSFIFDPG</sequence>
<dbReference type="AlphaFoldDB" id="A0A392U113"/>
<proteinExistence type="predicted"/>
<comment type="caution">
    <text evidence="1">The sequence shown here is derived from an EMBL/GenBank/DDBJ whole genome shotgun (WGS) entry which is preliminary data.</text>
</comment>
<reference evidence="1 2" key="1">
    <citation type="journal article" date="2018" name="Front. Plant Sci.">
        <title>Red Clover (Trifolium pratense) and Zigzag Clover (T. medium) - A Picture of Genomic Similarities and Differences.</title>
        <authorList>
            <person name="Dluhosova J."/>
            <person name="Istvanek J."/>
            <person name="Nedelnik J."/>
            <person name="Repkova J."/>
        </authorList>
    </citation>
    <scope>NUCLEOTIDE SEQUENCE [LARGE SCALE GENOMIC DNA]</scope>
    <source>
        <strain evidence="2">cv. 10/8</strain>
        <tissue evidence="1">Leaf</tissue>
    </source>
</reference>
<dbReference type="EMBL" id="LXQA010695787">
    <property type="protein sequence ID" value="MCI66457.1"/>
    <property type="molecule type" value="Genomic_DNA"/>
</dbReference>
<protein>
    <submittedName>
        <fullName evidence="1">Uncharacterized protein</fullName>
    </submittedName>
</protein>